<sequence>MEAVSGPSPTTSRRKDHQRRQQQRLLHPTSIRQSTSAATGTGTGTAAGTATVSVPVPVSRNRHQNIRAFRRRRVRVLFWTMLYGVIGTSGWFLAVSYRKILTSQMLTAPVPSALAPAAARTGIKTKIDKNTNRNRNMNSSNSTSNSNSNSSNNGNSTTAAIQRRHRHSSPREKERSNCAIGLFGLPRSFKKYVLPSLEANVIRPNAAYGCDYFVHYYKQDSEEAGRSGRGGSVRPDDVLLLRGVVETVHNEHWENRHQQQRPATDTINDGRITTTTTAAFPLPTMPPPMPTVAFVSDTNETFWDARFEHYLKRYRMARDKDTGNYLFYPYKEPTYEYPGTLDNIIRQWHSVQAVWEAMEGHQQQNQQHQHQRKKHQQTNKRYDRVAMLRNDVVYITPIDIYRVPELGTSTSSKGGGNEIYSTSVVPGFAKYPVNDRMIYGPYEAVEIWASKRFENIELYATDPNRNKGMVLHSETFLNASIFEAIKGLGSQRGETETETATTPATVEKSSSNSSSNATTLARQARNVYRVVEDPWICFLRVRADGAVWIEDCDPKKSGFGGGYPGGEANYTDLLTKFLPNHGKRCRRRLVRDKQRRIVELACS</sequence>
<dbReference type="Proteomes" id="UP000291116">
    <property type="component" value="Unassembled WGS sequence"/>
</dbReference>
<dbReference type="OrthoDB" id="46366at2759"/>
<gene>
    <name evidence="3" type="ORF">PSNMU_V1.4_AUG-EV-PASAV3_0119280</name>
</gene>
<feature type="transmembrane region" description="Helical" evidence="2">
    <location>
        <begin position="76"/>
        <end position="97"/>
    </location>
</feature>
<keyword evidence="4" id="KW-1185">Reference proteome</keyword>
<feature type="compositionally biased region" description="Basic residues" evidence="1">
    <location>
        <begin position="12"/>
        <end position="22"/>
    </location>
</feature>
<feature type="compositionally biased region" description="Basic residues" evidence="1">
    <location>
        <begin position="369"/>
        <end position="378"/>
    </location>
</feature>
<feature type="region of interest" description="Disordered" evidence="1">
    <location>
        <begin position="1"/>
        <end position="52"/>
    </location>
</feature>
<feature type="region of interest" description="Disordered" evidence="1">
    <location>
        <begin position="124"/>
        <end position="175"/>
    </location>
</feature>
<feature type="region of interest" description="Disordered" evidence="1">
    <location>
        <begin position="359"/>
        <end position="380"/>
    </location>
</feature>
<dbReference type="AlphaFoldDB" id="A0A448ZS18"/>
<organism evidence="3 4">
    <name type="scientific">Pseudo-nitzschia multistriata</name>
    <dbReference type="NCBI Taxonomy" id="183589"/>
    <lineage>
        <taxon>Eukaryota</taxon>
        <taxon>Sar</taxon>
        <taxon>Stramenopiles</taxon>
        <taxon>Ochrophyta</taxon>
        <taxon>Bacillariophyta</taxon>
        <taxon>Bacillariophyceae</taxon>
        <taxon>Bacillariophycidae</taxon>
        <taxon>Bacillariales</taxon>
        <taxon>Bacillariaceae</taxon>
        <taxon>Pseudo-nitzschia</taxon>
    </lineage>
</organism>
<feature type="compositionally biased region" description="Low complexity" evidence="1">
    <location>
        <begin position="133"/>
        <end position="158"/>
    </location>
</feature>
<proteinExistence type="predicted"/>
<name>A0A448ZS18_9STRA</name>
<evidence type="ECO:0000256" key="2">
    <source>
        <dbReference type="SAM" id="Phobius"/>
    </source>
</evidence>
<dbReference type="EMBL" id="CAACVS010000666">
    <property type="protein sequence ID" value="VEU44794.1"/>
    <property type="molecule type" value="Genomic_DNA"/>
</dbReference>
<feature type="compositionally biased region" description="Low complexity" evidence="1">
    <location>
        <begin position="34"/>
        <end position="52"/>
    </location>
</feature>
<evidence type="ECO:0000256" key="1">
    <source>
        <dbReference type="SAM" id="MobiDB-lite"/>
    </source>
</evidence>
<evidence type="ECO:0000313" key="4">
    <source>
        <dbReference type="Proteomes" id="UP000291116"/>
    </source>
</evidence>
<reference evidence="3 4" key="1">
    <citation type="submission" date="2019-01" db="EMBL/GenBank/DDBJ databases">
        <authorList>
            <person name="Ferrante I. M."/>
        </authorList>
    </citation>
    <scope>NUCLEOTIDE SEQUENCE [LARGE SCALE GENOMIC DNA]</scope>
    <source>
        <strain evidence="3 4">B856</strain>
    </source>
</reference>
<feature type="region of interest" description="Disordered" evidence="1">
    <location>
        <begin position="489"/>
        <end position="518"/>
    </location>
</feature>
<keyword evidence="2" id="KW-1133">Transmembrane helix</keyword>
<accession>A0A448ZS18</accession>
<feature type="compositionally biased region" description="Low complexity" evidence="1">
    <location>
        <begin position="498"/>
        <end position="516"/>
    </location>
</feature>
<keyword evidence="2" id="KW-0472">Membrane</keyword>
<keyword evidence="2" id="KW-0812">Transmembrane</keyword>
<protein>
    <submittedName>
        <fullName evidence="3">Uncharacterized protein</fullName>
    </submittedName>
</protein>
<evidence type="ECO:0000313" key="3">
    <source>
        <dbReference type="EMBL" id="VEU44794.1"/>
    </source>
</evidence>